<evidence type="ECO:0008006" key="3">
    <source>
        <dbReference type="Google" id="ProtNLM"/>
    </source>
</evidence>
<accession>M0MUT4</accession>
<dbReference type="Proteomes" id="UP000011680">
    <property type="component" value="Unassembled WGS sequence"/>
</dbReference>
<gene>
    <name evidence="1" type="ORF">C451_18188</name>
</gene>
<keyword evidence="2" id="KW-1185">Reference proteome</keyword>
<dbReference type="Pfam" id="PF10604">
    <property type="entry name" value="Polyketide_cyc2"/>
    <property type="match status" value="1"/>
</dbReference>
<comment type="caution">
    <text evidence="1">The sequence shown here is derived from an EMBL/GenBank/DDBJ whole genome shotgun (WGS) entry which is preliminary data.</text>
</comment>
<dbReference type="RefSeq" id="WP_007742734.1">
    <property type="nucleotide sequence ID" value="NZ_AOMF01000174.1"/>
</dbReference>
<evidence type="ECO:0000313" key="1">
    <source>
        <dbReference type="EMBL" id="EMA49492.1"/>
    </source>
</evidence>
<protein>
    <recommendedName>
        <fullName evidence="3">Polyketide cyclase/dehydrase</fullName>
    </recommendedName>
</protein>
<dbReference type="Gene3D" id="3.30.530.20">
    <property type="match status" value="1"/>
</dbReference>
<organism evidence="1 2">
    <name type="scientific">Halococcus thailandensis JCM 13552</name>
    <dbReference type="NCBI Taxonomy" id="1227457"/>
    <lineage>
        <taxon>Archaea</taxon>
        <taxon>Methanobacteriati</taxon>
        <taxon>Methanobacteriota</taxon>
        <taxon>Stenosarchaea group</taxon>
        <taxon>Halobacteria</taxon>
        <taxon>Halobacteriales</taxon>
        <taxon>Halococcaceae</taxon>
        <taxon>Halococcus</taxon>
    </lineage>
</organism>
<dbReference type="InterPro" id="IPR023393">
    <property type="entry name" value="START-like_dom_sf"/>
</dbReference>
<dbReference type="InterPro" id="IPR019587">
    <property type="entry name" value="Polyketide_cyclase/dehydratase"/>
</dbReference>
<proteinExistence type="predicted"/>
<evidence type="ECO:0000313" key="2">
    <source>
        <dbReference type="Proteomes" id="UP000011680"/>
    </source>
</evidence>
<dbReference type="eggNOG" id="arCOG01927">
    <property type="taxonomic scope" value="Archaea"/>
</dbReference>
<reference evidence="1 2" key="1">
    <citation type="journal article" date="2014" name="PLoS Genet.">
        <title>Phylogenetically driven sequencing of extremely halophilic archaea reveals strategies for static and dynamic osmo-response.</title>
        <authorList>
            <person name="Becker E.A."/>
            <person name="Seitzer P.M."/>
            <person name="Tritt A."/>
            <person name="Larsen D."/>
            <person name="Krusor M."/>
            <person name="Yao A.I."/>
            <person name="Wu D."/>
            <person name="Madern D."/>
            <person name="Eisen J.A."/>
            <person name="Darling A.E."/>
            <person name="Facciotti M.T."/>
        </authorList>
    </citation>
    <scope>NUCLEOTIDE SEQUENCE [LARGE SCALE GENOMIC DNA]</scope>
    <source>
        <strain evidence="1 2">JCM 13552</strain>
    </source>
</reference>
<name>M0MUT4_9EURY</name>
<dbReference type="OrthoDB" id="25755at2157"/>
<dbReference type="STRING" id="1227457.C451_18188"/>
<dbReference type="EMBL" id="AOMF01000174">
    <property type="protein sequence ID" value="EMA49492.1"/>
    <property type="molecule type" value="Genomic_DNA"/>
</dbReference>
<dbReference type="AlphaFoldDB" id="M0MUT4"/>
<dbReference type="SUPFAM" id="SSF55961">
    <property type="entry name" value="Bet v1-like"/>
    <property type="match status" value="1"/>
</dbReference>
<dbReference type="PATRIC" id="fig|1227457.3.peg.3553"/>
<sequence length="142" mass="16048">MTVRIERTFELAVPPEQVWAFIADPGKRAEAISVVDSFEIHDETHATWHISLPIPFVDRTIAVETEDTERDPPTHVEFVGRSRVLRVVGEHDLEAVDDGTRLRNRFTVEGKMPGVEGFFKRNLDDELDNLEAAIRADTAAEP</sequence>